<name>A0A2T5G7K2_9BACL</name>
<dbReference type="Proteomes" id="UP000244016">
    <property type="component" value="Unassembled WGS sequence"/>
</dbReference>
<accession>A0A2T5G7K2</accession>
<comment type="caution">
    <text evidence="1">The sequence shown here is derived from an EMBL/GenBank/DDBJ whole genome shotgun (WGS) entry which is preliminary data.</text>
</comment>
<evidence type="ECO:0000313" key="1">
    <source>
        <dbReference type="EMBL" id="PTQ52165.1"/>
    </source>
</evidence>
<reference evidence="1 2" key="1">
    <citation type="submission" date="2017-08" db="EMBL/GenBank/DDBJ databases">
        <title>Burning lignite coal seam in the remote Altai Mountains harbors a hydrogen-driven thermophilic microbial community.</title>
        <authorList>
            <person name="Kadnikov V.V."/>
            <person name="Mardanov A.V."/>
            <person name="Ivasenko D."/>
            <person name="Beletsky A.V."/>
            <person name="Karnachuk O.V."/>
            <person name="Ravin N.V."/>
        </authorList>
    </citation>
    <scope>NUCLEOTIDE SEQUENCE [LARGE SCALE GENOMIC DNA]</scope>
    <source>
        <strain evidence="1">AL31</strain>
    </source>
</reference>
<organism evidence="1 2">
    <name type="scientific">Brockia lithotrophica</name>
    <dbReference type="NCBI Taxonomy" id="933949"/>
    <lineage>
        <taxon>Bacteria</taxon>
        <taxon>Bacillati</taxon>
        <taxon>Bacillota</taxon>
        <taxon>Bacilli</taxon>
        <taxon>Bacillales</taxon>
        <taxon>Bacillales Family X. Incertae Sedis</taxon>
        <taxon>Brockia</taxon>
    </lineage>
</organism>
<evidence type="ECO:0000313" key="2">
    <source>
        <dbReference type="Proteomes" id="UP000244016"/>
    </source>
</evidence>
<dbReference type="AlphaFoldDB" id="A0A2T5G7K2"/>
<gene>
    <name evidence="1" type="ORF">BLITH_1132</name>
</gene>
<proteinExistence type="predicted"/>
<dbReference type="EMBL" id="PEBW01000003">
    <property type="protein sequence ID" value="PTQ52165.1"/>
    <property type="molecule type" value="Genomic_DNA"/>
</dbReference>
<sequence length="105" mass="11809">MEEEEFWQAVDALVGAVLSTQAWKDFSRAVKRAGREAPLPFPLARLRRPVDELLRSVEEELREVFADDPFRVRGEGRGTCTTCTASTAKPQPGDSSLEFFVPRNI</sequence>
<protein>
    <submittedName>
        <fullName evidence="1">Uncharacterized protein</fullName>
    </submittedName>
</protein>